<dbReference type="PANTHER" id="PTHR10977:SF3">
    <property type="entry name" value="DIPHOSPHOMEVALONATE DECARBOXYLASE"/>
    <property type="match status" value="1"/>
</dbReference>
<dbReference type="Gene3D" id="3.30.70.890">
    <property type="entry name" value="GHMP kinase, C-terminal domain"/>
    <property type="match status" value="1"/>
</dbReference>
<evidence type="ECO:0000256" key="12">
    <source>
        <dbReference type="ARBA" id="ARBA00023221"/>
    </source>
</evidence>
<dbReference type="FunFam" id="3.30.230.10:FF:000080">
    <property type="entry name" value="Diphosphomevalonate decarboxylase"/>
    <property type="match status" value="1"/>
</dbReference>
<dbReference type="PANTHER" id="PTHR10977">
    <property type="entry name" value="DIPHOSPHOMEVALONATE DECARBOXYLASE"/>
    <property type="match status" value="1"/>
</dbReference>
<keyword evidence="10 15" id="KW-0443">Lipid metabolism</keyword>
<keyword evidence="6 15" id="KW-0547">Nucleotide-binding</keyword>
<dbReference type="GO" id="GO:0006695">
    <property type="term" value="P:cholesterol biosynthetic process"/>
    <property type="evidence" value="ECO:0007669"/>
    <property type="project" value="UniProtKB-KW"/>
</dbReference>
<comment type="catalytic activity">
    <reaction evidence="14 15 16">
        <text>(R)-5-diphosphomevalonate + ATP = isopentenyl diphosphate + ADP + phosphate + CO2</text>
        <dbReference type="Rhea" id="RHEA:23732"/>
        <dbReference type="ChEBI" id="CHEBI:16526"/>
        <dbReference type="ChEBI" id="CHEBI:30616"/>
        <dbReference type="ChEBI" id="CHEBI:43474"/>
        <dbReference type="ChEBI" id="CHEBI:57557"/>
        <dbReference type="ChEBI" id="CHEBI:128769"/>
        <dbReference type="ChEBI" id="CHEBI:456216"/>
        <dbReference type="EC" id="4.1.1.33"/>
    </reaction>
</comment>
<dbReference type="InterPro" id="IPR005935">
    <property type="entry name" value="Mev_decarb"/>
</dbReference>
<dbReference type="OrthoDB" id="10253702at2759"/>
<name>A0A9N9QR33_9CUCU</name>
<keyword evidence="13 15" id="KW-0456">Lyase</keyword>
<keyword evidence="7 15" id="KW-0067">ATP-binding</keyword>
<sequence>MKMITCIAPINMAVIKYWGKRDEELILPINDSISASLSTDVMCAKTTIVTSALLKENKFWLNGQEQSFDSPRLTNCLRAIKKRADEKLPHLHWNISICSENNFPTAAGLASSAAGYACLVYALAQLYNIEGEISNIARQGSGSACRSIYGGWVRWHKGNSPVGEDSLAKQIVPADHWPEMRLLVLVVNDTKKKYSSAKGMAITTLTSSLIKYRANEIVPRRIEAMEQAILNKNFQSFAELTMKDSNSMHACCLDSFPPIAYMNEVSHSIIQLVHLYNDYKKELTVAYTVDAGPNTCIYLLESEVEDFLSIVNFVFPNNVDDNEYYRGLKLPSIRPLDESIVKDLNLSANKEGLLKYIIYTKVGEGPRVLDDSKEHLLQDDGLPKHF</sequence>
<evidence type="ECO:0000256" key="15">
    <source>
        <dbReference type="PIRNR" id="PIRNR015950"/>
    </source>
</evidence>
<evidence type="ECO:0000259" key="18">
    <source>
        <dbReference type="Pfam" id="PF22700"/>
    </source>
</evidence>
<dbReference type="PIRSF" id="PIRSF015950">
    <property type="entry name" value="Mev_P_decrbx"/>
    <property type="match status" value="1"/>
</dbReference>
<dbReference type="GO" id="GO:0019287">
    <property type="term" value="P:isopentenyl diphosphate biosynthetic process, mevalonate pathway"/>
    <property type="evidence" value="ECO:0007669"/>
    <property type="project" value="UniProtKB-UniRule"/>
</dbReference>
<dbReference type="InterPro" id="IPR041431">
    <property type="entry name" value="Mvd1_C"/>
</dbReference>
<evidence type="ECO:0000256" key="1">
    <source>
        <dbReference type="ARBA" id="ARBA00003812"/>
    </source>
</evidence>
<keyword evidence="12 16" id="KW-0753">Steroid metabolism</keyword>
<comment type="similarity">
    <text evidence="2 15 16">Belongs to the diphosphomevalonate decarboxylase family.</text>
</comment>
<keyword evidence="5 16" id="KW-0444">Lipid biosynthesis</keyword>
<keyword evidence="11 16" id="KW-1207">Sterol metabolism</keyword>
<protein>
    <recommendedName>
        <fullName evidence="4 15">Diphosphomevalonate decarboxylase</fullName>
        <ecNumber evidence="3 15">4.1.1.33</ecNumber>
    </recommendedName>
</protein>
<keyword evidence="16" id="KW-0152">Cholesterol biosynthesis</keyword>
<dbReference type="InterPro" id="IPR053859">
    <property type="entry name" value="MVD-like_N"/>
</dbReference>
<dbReference type="Gene3D" id="3.30.230.10">
    <property type="match status" value="1"/>
</dbReference>
<comment type="function">
    <text evidence="1 16">Catalyzes the ATP dependent decarboxylation of (R)-5-diphosphomevalonate to form isopentenyl diphosphate (IPP). Functions in the mevalonate (MVA) pathway leading to isopentenyl diphosphate (IPP), a key precursor for the biosynthesis of isoprenoids and sterol synthesis.</text>
</comment>
<evidence type="ECO:0000256" key="6">
    <source>
        <dbReference type="ARBA" id="ARBA00022741"/>
    </source>
</evidence>
<evidence type="ECO:0000259" key="17">
    <source>
        <dbReference type="Pfam" id="PF18376"/>
    </source>
</evidence>
<dbReference type="SUPFAM" id="SSF55060">
    <property type="entry name" value="GHMP Kinase, C-terminal domain"/>
    <property type="match status" value="1"/>
</dbReference>
<proteinExistence type="inferred from homology"/>
<dbReference type="FunFam" id="3.30.70.890:FF:000005">
    <property type="entry name" value="Diphosphomevalonate decarboxylase"/>
    <property type="match status" value="1"/>
</dbReference>
<dbReference type="SUPFAM" id="SSF54211">
    <property type="entry name" value="Ribosomal protein S5 domain 2-like"/>
    <property type="match status" value="1"/>
</dbReference>
<dbReference type="NCBIfam" id="TIGR01240">
    <property type="entry name" value="mevDPdecarb"/>
    <property type="match status" value="1"/>
</dbReference>
<dbReference type="Pfam" id="PF22700">
    <property type="entry name" value="MVD-like_N"/>
    <property type="match status" value="1"/>
</dbReference>
<evidence type="ECO:0000256" key="13">
    <source>
        <dbReference type="ARBA" id="ARBA00023239"/>
    </source>
</evidence>
<dbReference type="Proteomes" id="UP001152799">
    <property type="component" value="Chromosome 6"/>
</dbReference>
<evidence type="ECO:0000313" key="19">
    <source>
        <dbReference type="EMBL" id="CAG9771018.1"/>
    </source>
</evidence>
<dbReference type="Pfam" id="PF18376">
    <property type="entry name" value="MDD_C"/>
    <property type="match status" value="1"/>
</dbReference>
<comment type="pathway">
    <text evidence="16">Steroid biosynthesis; cholesterol biosynthesis.</text>
</comment>
<evidence type="ECO:0000256" key="9">
    <source>
        <dbReference type="ARBA" id="ARBA00023011"/>
    </source>
</evidence>
<evidence type="ECO:0000256" key="10">
    <source>
        <dbReference type="ARBA" id="ARBA00023098"/>
    </source>
</evidence>
<accession>A0A9N9QR33</accession>
<feature type="domain" description="Mvd1 C-terminal" evidence="17">
    <location>
        <begin position="183"/>
        <end position="369"/>
    </location>
</feature>
<keyword evidence="9 16" id="KW-0756">Sterol biosynthesis</keyword>
<reference evidence="19" key="1">
    <citation type="submission" date="2022-01" db="EMBL/GenBank/DDBJ databases">
        <authorList>
            <person name="King R."/>
        </authorList>
    </citation>
    <scope>NUCLEOTIDE SEQUENCE</scope>
</reference>
<dbReference type="AlphaFoldDB" id="A0A9N9QR33"/>
<evidence type="ECO:0000256" key="16">
    <source>
        <dbReference type="RuleBase" id="RU363086"/>
    </source>
</evidence>
<keyword evidence="8 16" id="KW-0752">Steroid biosynthesis</keyword>
<evidence type="ECO:0000256" key="4">
    <source>
        <dbReference type="ARBA" id="ARBA00019335"/>
    </source>
</evidence>
<dbReference type="InterPro" id="IPR036554">
    <property type="entry name" value="GHMP_kinase_C_sf"/>
</dbReference>
<dbReference type="GO" id="GO:0005829">
    <property type="term" value="C:cytosol"/>
    <property type="evidence" value="ECO:0007669"/>
    <property type="project" value="InterPro"/>
</dbReference>
<dbReference type="InterPro" id="IPR020568">
    <property type="entry name" value="Ribosomal_Su5_D2-typ_SF"/>
</dbReference>
<dbReference type="GO" id="GO:0005524">
    <property type="term" value="F:ATP binding"/>
    <property type="evidence" value="ECO:0007669"/>
    <property type="project" value="UniProtKB-UniRule"/>
</dbReference>
<dbReference type="GO" id="GO:0004163">
    <property type="term" value="F:diphosphomevalonate decarboxylase activity"/>
    <property type="evidence" value="ECO:0007669"/>
    <property type="project" value="UniProtKB-UniRule"/>
</dbReference>
<evidence type="ECO:0000256" key="8">
    <source>
        <dbReference type="ARBA" id="ARBA00022955"/>
    </source>
</evidence>
<evidence type="ECO:0000256" key="5">
    <source>
        <dbReference type="ARBA" id="ARBA00022516"/>
    </source>
</evidence>
<keyword evidence="20" id="KW-1185">Reference proteome</keyword>
<dbReference type="EMBL" id="OU892282">
    <property type="protein sequence ID" value="CAG9771018.1"/>
    <property type="molecule type" value="Genomic_DNA"/>
</dbReference>
<evidence type="ECO:0000256" key="7">
    <source>
        <dbReference type="ARBA" id="ARBA00022840"/>
    </source>
</evidence>
<dbReference type="InterPro" id="IPR014721">
    <property type="entry name" value="Ribsml_uS5_D2-typ_fold_subgr"/>
</dbReference>
<evidence type="ECO:0000256" key="11">
    <source>
        <dbReference type="ARBA" id="ARBA00023166"/>
    </source>
</evidence>
<evidence type="ECO:0000256" key="14">
    <source>
        <dbReference type="ARBA" id="ARBA00048154"/>
    </source>
</evidence>
<evidence type="ECO:0000313" key="20">
    <source>
        <dbReference type="Proteomes" id="UP001152799"/>
    </source>
</evidence>
<organism evidence="19 20">
    <name type="scientific">Ceutorhynchus assimilis</name>
    <name type="common">cabbage seed weevil</name>
    <dbReference type="NCBI Taxonomy" id="467358"/>
    <lineage>
        <taxon>Eukaryota</taxon>
        <taxon>Metazoa</taxon>
        <taxon>Ecdysozoa</taxon>
        <taxon>Arthropoda</taxon>
        <taxon>Hexapoda</taxon>
        <taxon>Insecta</taxon>
        <taxon>Pterygota</taxon>
        <taxon>Neoptera</taxon>
        <taxon>Endopterygota</taxon>
        <taxon>Coleoptera</taxon>
        <taxon>Polyphaga</taxon>
        <taxon>Cucujiformia</taxon>
        <taxon>Curculionidae</taxon>
        <taxon>Ceutorhynchinae</taxon>
        <taxon>Ceutorhynchus</taxon>
    </lineage>
</organism>
<feature type="domain" description="Diphosphomevalonate decarboxylase-like N-terminal" evidence="18">
    <location>
        <begin position="8"/>
        <end position="168"/>
    </location>
</feature>
<evidence type="ECO:0000256" key="3">
    <source>
        <dbReference type="ARBA" id="ARBA00012296"/>
    </source>
</evidence>
<evidence type="ECO:0000256" key="2">
    <source>
        <dbReference type="ARBA" id="ARBA00008831"/>
    </source>
</evidence>
<dbReference type="InterPro" id="IPR029765">
    <property type="entry name" value="Mev_diP_decarb"/>
</dbReference>
<gene>
    <name evidence="19" type="ORF">CEUTPL_LOCUS11460</name>
</gene>
<dbReference type="EC" id="4.1.1.33" evidence="3 15"/>
<keyword evidence="16" id="KW-0153">Cholesterol metabolism</keyword>